<dbReference type="OrthoDB" id="1632923at2759"/>
<gene>
    <name evidence="2" type="ORF">E3N88_37203</name>
</gene>
<dbReference type="AlphaFoldDB" id="A0A5N6M8I6"/>
<evidence type="ECO:0000313" key="3">
    <source>
        <dbReference type="Proteomes" id="UP000326396"/>
    </source>
</evidence>
<sequence length="113" mass="12251">MSLLSTLVACCGSSNGSSSVSKKDTKTLVVGLVRENKIGRSGRIDGKSGRQAVQWRPALCTISEDDVIKAEMIQVFVMPYSPDIEPRQTIQLAEPSTSPYRSTFTVHQPLVAP</sequence>
<accession>A0A5N6M8I6</accession>
<feature type="region of interest" description="Disordered" evidence="1">
    <location>
        <begin position="93"/>
        <end position="113"/>
    </location>
</feature>
<keyword evidence="3" id="KW-1185">Reference proteome</keyword>
<dbReference type="Proteomes" id="UP000326396">
    <property type="component" value="Linkage Group LG7"/>
</dbReference>
<organism evidence="2 3">
    <name type="scientific">Mikania micrantha</name>
    <name type="common">bitter vine</name>
    <dbReference type="NCBI Taxonomy" id="192012"/>
    <lineage>
        <taxon>Eukaryota</taxon>
        <taxon>Viridiplantae</taxon>
        <taxon>Streptophyta</taxon>
        <taxon>Embryophyta</taxon>
        <taxon>Tracheophyta</taxon>
        <taxon>Spermatophyta</taxon>
        <taxon>Magnoliopsida</taxon>
        <taxon>eudicotyledons</taxon>
        <taxon>Gunneridae</taxon>
        <taxon>Pentapetalae</taxon>
        <taxon>asterids</taxon>
        <taxon>campanulids</taxon>
        <taxon>Asterales</taxon>
        <taxon>Asteraceae</taxon>
        <taxon>Asteroideae</taxon>
        <taxon>Heliantheae alliance</taxon>
        <taxon>Eupatorieae</taxon>
        <taxon>Mikania</taxon>
    </lineage>
</organism>
<feature type="compositionally biased region" description="Polar residues" evidence="1">
    <location>
        <begin position="93"/>
        <end position="106"/>
    </location>
</feature>
<reference evidence="2 3" key="1">
    <citation type="submission" date="2019-05" db="EMBL/GenBank/DDBJ databases">
        <title>Mikania micrantha, genome provides insights into the molecular mechanism of rapid growth.</title>
        <authorList>
            <person name="Liu B."/>
        </authorList>
    </citation>
    <scope>NUCLEOTIDE SEQUENCE [LARGE SCALE GENOMIC DNA]</scope>
    <source>
        <strain evidence="2">NLD-2019</strain>
        <tissue evidence="2">Leaf</tissue>
    </source>
</reference>
<evidence type="ECO:0000313" key="2">
    <source>
        <dbReference type="EMBL" id="KAD3069323.1"/>
    </source>
</evidence>
<proteinExistence type="predicted"/>
<comment type="caution">
    <text evidence="2">The sequence shown here is derived from an EMBL/GenBank/DDBJ whole genome shotgun (WGS) entry which is preliminary data.</text>
</comment>
<evidence type="ECO:0000256" key="1">
    <source>
        <dbReference type="SAM" id="MobiDB-lite"/>
    </source>
</evidence>
<dbReference type="EMBL" id="SZYD01000017">
    <property type="protein sequence ID" value="KAD3069323.1"/>
    <property type="molecule type" value="Genomic_DNA"/>
</dbReference>
<name>A0A5N6M8I6_9ASTR</name>
<protein>
    <submittedName>
        <fullName evidence="2">Uncharacterized protein</fullName>
    </submittedName>
</protein>